<organism evidence="1 2">
    <name type="scientific">Capsulimonas corticalis</name>
    <dbReference type="NCBI Taxonomy" id="2219043"/>
    <lineage>
        <taxon>Bacteria</taxon>
        <taxon>Bacillati</taxon>
        <taxon>Armatimonadota</taxon>
        <taxon>Armatimonadia</taxon>
        <taxon>Capsulimonadales</taxon>
        <taxon>Capsulimonadaceae</taxon>
        <taxon>Capsulimonas</taxon>
    </lineage>
</organism>
<accession>A0A402D5V0</accession>
<evidence type="ECO:0000313" key="1">
    <source>
        <dbReference type="EMBL" id="BDI33397.1"/>
    </source>
</evidence>
<protein>
    <submittedName>
        <fullName evidence="1">Uncharacterized protein</fullName>
    </submittedName>
</protein>
<dbReference type="EMBL" id="AP025739">
    <property type="protein sequence ID" value="BDI33397.1"/>
    <property type="molecule type" value="Genomic_DNA"/>
</dbReference>
<gene>
    <name evidence="1" type="ORF">CCAX7_54480</name>
</gene>
<dbReference type="KEGG" id="ccot:CCAX7_54480"/>
<proteinExistence type="predicted"/>
<name>A0A402D5V0_9BACT</name>
<dbReference type="RefSeq" id="WP_119324853.1">
    <property type="nucleotide sequence ID" value="NZ_AP025739.1"/>
</dbReference>
<dbReference type="AlphaFoldDB" id="A0A402D5V0"/>
<keyword evidence="2" id="KW-1185">Reference proteome</keyword>
<evidence type="ECO:0000313" key="2">
    <source>
        <dbReference type="Proteomes" id="UP000287394"/>
    </source>
</evidence>
<sequence length="90" mass="9759">MIYIDPATANRLNRNIHRQGPQHPEARRVVARATTADMNPVTGAHTIMHGGTDGSQRRQTTSLNIILSTGDLGKAFHWGVVGFGWGEGVL</sequence>
<dbReference type="Proteomes" id="UP000287394">
    <property type="component" value="Chromosome"/>
</dbReference>
<reference evidence="1 2" key="1">
    <citation type="journal article" date="2019" name="Int. J. Syst. Evol. Microbiol.">
        <title>Capsulimonas corticalis gen. nov., sp. nov., an aerobic capsulated bacterium, of a novel bacterial order, Capsulimonadales ord. nov., of the class Armatimonadia of the phylum Armatimonadetes.</title>
        <authorList>
            <person name="Li J."/>
            <person name="Kudo C."/>
            <person name="Tonouchi A."/>
        </authorList>
    </citation>
    <scope>NUCLEOTIDE SEQUENCE [LARGE SCALE GENOMIC DNA]</scope>
    <source>
        <strain evidence="1 2">AX-7</strain>
    </source>
</reference>